<dbReference type="GO" id="GO:0016491">
    <property type="term" value="F:oxidoreductase activity"/>
    <property type="evidence" value="ECO:0007669"/>
    <property type="project" value="InterPro"/>
</dbReference>
<evidence type="ECO:0000256" key="1">
    <source>
        <dbReference type="ARBA" id="ARBA00023604"/>
    </source>
</evidence>
<evidence type="ECO:0000313" key="2">
    <source>
        <dbReference type="EMBL" id="KAK7031595.1"/>
    </source>
</evidence>
<dbReference type="AlphaFoldDB" id="A0AAW0BXJ9"/>
<evidence type="ECO:0000313" key="3">
    <source>
        <dbReference type="Proteomes" id="UP001362999"/>
    </source>
</evidence>
<accession>A0AAW0BXJ9</accession>
<dbReference type="EMBL" id="JAWWNJ010000024">
    <property type="protein sequence ID" value="KAK7031595.1"/>
    <property type="molecule type" value="Genomic_DNA"/>
</dbReference>
<protein>
    <recommendedName>
        <fullName evidence="4">Methyltransferase</fullName>
    </recommendedName>
</protein>
<sequence length="277" mass="31980">MDDNSKHAPSTIGTVMYYIPPPDGVRMYKNINDRNDKNYTADWKPVVVENIRGKESSAVLDVAGFQYYTRPSKLKDFSNPDDIVNVYYPEVIDLIKEWTGATKVVLFDHTVRRHRPDDPEESPEKRQPVYNVHCDQTPQSAVARVFRHLPEDEARELLKYRFQILNLWRPISHAAWDWPLGFCDSSSVTPETDLLPMTLKFPGGPGETYGVKHNPNHRWKYLRGMEPDECVLFKCFDSIKDEKVTTFNAHTGFADPSTPKDAPLRESIEMRALVFYV</sequence>
<comment type="similarity">
    <text evidence="1">Belongs to the asaB hydroxylase/desaturase family.</text>
</comment>
<comment type="caution">
    <text evidence="2">The sequence shown here is derived from an EMBL/GenBank/DDBJ whole genome shotgun (WGS) entry which is preliminary data.</text>
</comment>
<name>A0AAW0BXJ9_9AGAR</name>
<keyword evidence="3" id="KW-1185">Reference proteome</keyword>
<evidence type="ECO:0008006" key="4">
    <source>
        <dbReference type="Google" id="ProtNLM"/>
    </source>
</evidence>
<dbReference type="NCBIfam" id="NF041278">
    <property type="entry name" value="CmcJ_NvfI_EfuI"/>
    <property type="match status" value="1"/>
</dbReference>
<dbReference type="PANTHER" id="PTHR34598">
    <property type="entry name" value="BLL6449 PROTEIN"/>
    <property type="match status" value="1"/>
</dbReference>
<dbReference type="InterPro" id="IPR044053">
    <property type="entry name" value="AsaB-like"/>
</dbReference>
<dbReference type="Proteomes" id="UP001362999">
    <property type="component" value="Unassembled WGS sequence"/>
</dbReference>
<dbReference type="PANTHER" id="PTHR34598:SF3">
    <property type="entry name" value="OXIDOREDUCTASE AN1597"/>
    <property type="match status" value="1"/>
</dbReference>
<proteinExistence type="inferred from homology"/>
<organism evidence="2 3">
    <name type="scientific">Favolaschia claudopus</name>
    <dbReference type="NCBI Taxonomy" id="2862362"/>
    <lineage>
        <taxon>Eukaryota</taxon>
        <taxon>Fungi</taxon>
        <taxon>Dikarya</taxon>
        <taxon>Basidiomycota</taxon>
        <taxon>Agaricomycotina</taxon>
        <taxon>Agaricomycetes</taxon>
        <taxon>Agaricomycetidae</taxon>
        <taxon>Agaricales</taxon>
        <taxon>Marasmiineae</taxon>
        <taxon>Mycenaceae</taxon>
        <taxon>Favolaschia</taxon>
    </lineage>
</organism>
<gene>
    <name evidence="2" type="ORF">R3P38DRAFT_2522497</name>
</gene>
<reference evidence="2 3" key="1">
    <citation type="journal article" date="2024" name="J Genomics">
        <title>Draft genome sequencing and assembly of Favolaschia claudopus CIRM-BRFM 2984 isolated from oak limbs.</title>
        <authorList>
            <person name="Navarro D."/>
            <person name="Drula E."/>
            <person name="Chaduli D."/>
            <person name="Cazenave R."/>
            <person name="Ahrendt S."/>
            <person name="Wang J."/>
            <person name="Lipzen A."/>
            <person name="Daum C."/>
            <person name="Barry K."/>
            <person name="Grigoriev I.V."/>
            <person name="Favel A."/>
            <person name="Rosso M.N."/>
            <person name="Martin F."/>
        </authorList>
    </citation>
    <scope>NUCLEOTIDE SEQUENCE [LARGE SCALE GENOMIC DNA]</scope>
    <source>
        <strain evidence="2 3">CIRM-BRFM 2984</strain>
    </source>
</reference>